<evidence type="ECO:0000313" key="3">
    <source>
        <dbReference type="Proteomes" id="UP000299102"/>
    </source>
</evidence>
<sequence>MVRIVMTNGIESFVVNRIENKMWLKKKLRSEQIGDLQEPSEDASGTAVSRAARARISIPRAVGRGSGGPGGVSRASGQSAPEVSRARPLFPDDCRKRFRFYADRFLHCQCNGEGYKQLFDVKHLLERLVVGEDVQLARRALPFGYIRVLSALSGSALPRELLH</sequence>
<proteinExistence type="predicted"/>
<comment type="caution">
    <text evidence="2">The sequence shown here is derived from an EMBL/GenBank/DDBJ whole genome shotgun (WGS) entry which is preliminary data.</text>
</comment>
<dbReference type="Proteomes" id="UP000299102">
    <property type="component" value="Unassembled WGS sequence"/>
</dbReference>
<gene>
    <name evidence="2" type="ORF">EVAR_36225_1</name>
</gene>
<keyword evidence="3" id="KW-1185">Reference proteome</keyword>
<dbReference type="AlphaFoldDB" id="A0A4C1VT07"/>
<evidence type="ECO:0000256" key="1">
    <source>
        <dbReference type="SAM" id="MobiDB-lite"/>
    </source>
</evidence>
<protein>
    <submittedName>
        <fullName evidence="2">Uncharacterized protein</fullName>
    </submittedName>
</protein>
<reference evidence="2 3" key="1">
    <citation type="journal article" date="2019" name="Commun. Biol.">
        <title>The bagworm genome reveals a unique fibroin gene that provides high tensile strength.</title>
        <authorList>
            <person name="Kono N."/>
            <person name="Nakamura H."/>
            <person name="Ohtoshi R."/>
            <person name="Tomita M."/>
            <person name="Numata K."/>
            <person name="Arakawa K."/>
        </authorList>
    </citation>
    <scope>NUCLEOTIDE SEQUENCE [LARGE SCALE GENOMIC DNA]</scope>
</reference>
<name>A0A4C1VT07_EUMVA</name>
<feature type="region of interest" description="Disordered" evidence="1">
    <location>
        <begin position="60"/>
        <end position="84"/>
    </location>
</feature>
<dbReference type="EMBL" id="BGZK01000399">
    <property type="protein sequence ID" value="GBP41467.1"/>
    <property type="molecule type" value="Genomic_DNA"/>
</dbReference>
<organism evidence="2 3">
    <name type="scientific">Eumeta variegata</name>
    <name type="common">Bagworm moth</name>
    <name type="synonym">Eumeta japonica</name>
    <dbReference type="NCBI Taxonomy" id="151549"/>
    <lineage>
        <taxon>Eukaryota</taxon>
        <taxon>Metazoa</taxon>
        <taxon>Ecdysozoa</taxon>
        <taxon>Arthropoda</taxon>
        <taxon>Hexapoda</taxon>
        <taxon>Insecta</taxon>
        <taxon>Pterygota</taxon>
        <taxon>Neoptera</taxon>
        <taxon>Endopterygota</taxon>
        <taxon>Lepidoptera</taxon>
        <taxon>Glossata</taxon>
        <taxon>Ditrysia</taxon>
        <taxon>Tineoidea</taxon>
        <taxon>Psychidae</taxon>
        <taxon>Oiketicinae</taxon>
        <taxon>Eumeta</taxon>
    </lineage>
</organism>
<evidence type="ECO:0000313" key="2">
    <source>
        <dbReference type="EMBL" id="GBP41467.1"/>
    </source>
</evidence>
<accession>A0A4C1VT07</accession>